<dbReference type="AlphaFoldDB" id="A0AAI8PCU0"/>
<evidence type="ECO:0000313" key="3">
    <source>
        <dbReference type="Proteomes" id="UP000258127"/>
    </source>
</evidence>
<dbReference type="EMBL" id="CP031641">
    <property type="protein sequence ID" value="AXO89865.1"/>
    <property type="molecule type" value="Genomic_DNA"/>
</dbReference>
<accession>A0AAI8PCU0</accession>
<feature type="transmembrane region" description="Helical" evidence="1">
    <location>
        <begin position="178"/>
        <end position="198"/>
    </location>
</feature>
<keyword evidence="1" id="KW-0472">Membrane</keyword>
<evidence type="ECO:0000313" key="2">
    <source>
        <dbReference type="EMBL" id="AXO89865.1"/>
    </source>
</evidence>
<feature type="transmembrane region" description="Helical" evidence="1">
    <location>
        <begin position="71"/>
        <end position="91"/>
    </location>
</feature>
<proteinExistence type="predicted"/>
<gene>
    <name evidence="2" type="ORF">DZC75_18320</name>
</gene>
<keyword evidence="1" id="KW-0812">Transmembrane</keyword>
<keyword evidence="3" id="KW-1185">Reference proteome</keyword>
<protein>
    <submittedName>
        <fullName evidence="2">Uncharacterized protein</fullName>
    </submittedName>
</protein>
<reference evidence="2 3" key="1">
    <citation type="submission" date="2018-08" db="EMBL/GenBank/DDBJ databases">
        <authorList>
            <person name="Lee Y."/>
            <person name="Kakembo D."/>
        </authorList>
    </citation>
    <scope>NUCLEOTIDE SEQUENCE [LARGE SCALE GENOMIC DNA]</scope>
    <source>
        <strain evidence="2 3">JBCS1880</strain>
    </source>
</reference>
<name>A0AAI8PCU0_9PSED</name>
<feature type="transmembrane region" description="Helical" evidence="1">
    <location>
        <begin position="112"/>
        <end position="131"/>
    </location>
</feature>
<feature type="transmembrane region" description="Helical" evidence="1">
    <location>
        <begin position="137"/>
        <end position="158"/>
    </location>
</feature>
<keyword evidence="1" id="KW-1133">Transmembrane helix</keyword>
<evidence type="ECO:0000256" key="1">
    <source>
        <dbReference type="SAM" id="Phobius"/>
    </source>
</evidence>
<sequence length="215" mass="23782">MVTEIQKHIVQPTVYPPISCSSLFKSRLKNDLLATPFFLIWGITVALAIQYSPSENFNAFFAGVFEEGVALKSMLVLLTLSVLSLAILFIVQPEPRSRGFRMLQAPWRTGRALCLSMGSMMLGMAGVALFTEETQTVQVLLVSVLAPIWFAWFALFAIDMVAADSKNLSQGAERTWRIFGIFFLICALVVTVSLYRQIDSGHFSSPPHESASPVN</sequence>
<dbReference type="RefSeq" id="WP_116889188.1">
    <property type="nucleotide sequence ID" value="NZ_CP031641.1"/>
</dbReference>
<organism evidence="2 3">
    <name type="scientific">Pseudomonas parafulva</name>
    <dbReference type="NCBI Taxonomy" id="157782"/>
    <lineage>
        <taxon>Bacteria</taxon>
        <taxon>Pseudomonadati</taxon>
        <taxon>Pseudomonadota</taxon>
        <taxon>Gammaproteobacteria</taxon>
        <taxon>Pseudomonadales</taxon>
        <taxon>Pseudomonadaceae</taxon>
        <taxon>Pseudomonas</taxon>
    </lineage>
</organism>
<feature type="transmembrane region" description="Helical" evidence="1">
    <location>
        <begin position="32"/>
        <end position="51"/>
    </location>
</feature>
<dbReference type="Proteomes" id="UP000258127">
    <property type="component" value="Chromosome"/>
</dbReference>